<dbReference type="AlphaFoldDB" id="B4H397"/>
<gene>
    <name evidence="10" type="primary">Dper\GL13316</name>
    <name evidence="10" type="ORF">Dper_GL13316</name>
</gene>
<evidence type="ECO:0000256" key="2">
    <source>
        <dbReference type="ARBA" id="ARBA00022490"/>
    </source>
</evidence>
<dbReference type="Gene3D" id="3.90.1420.10">
    <property type="entry name" value="Rubisco LSMT, substrate-binding domain"/>
    <property type="match status" value="1"/>
</dbReference>
<keyword evidence="11" id="KW-1185">Reference proteome</keyword>
<dbReference type="PROSITE" id="PS50280">
    <property type="entry name" value="SET"/>
    <property type="match status" value="1"/>
</dbReference>
<dbReference type="OMA" id="QCFPIQI"/>
<dbReference type="SUPFAM" id="SSF81822">
    <property type="entry name" value="RuBisCo LSMT C-terminal, substrate-binding domain"/>
    <property type="match status" value="1"/>
</dbReference>
<dbReference type="InterPro" id="IPR025785">
    <property type="entry name" value="SETD3"/>
</dbReference>
<dbReference type="GO" id="GO:0016279">
    <property type="term" value="F:protein-lysine N-methyltransferase activity"/>
    <property type="evidence" value="ECO:0007669"/>
    <property type="project" value="TreeGrafter"/>
</dbReference>
<keyword evidence="2" id="KW-0963">Cytoplasm</keyword>
<dbReference type="CDD" id="cd19176">
    <property type="entry name" value="SET_SETD3"/>
    <property type="match status" value="1"/>
</dbReference>
<feature type="compositionally biased region" description="Basic and acidic residues" evidence="8">
    <location>
        <begin position="54"/>
        <end position="65"/>
    </location>
</feature>
<dbReference type="EC" id="2.1.1.85" evidence="7"/>
<dbReference type="InterPro" id="IPR036464">
    <property type="entry name" value="Rubisco_LSMT_subst-bd_sf"/>
</dbReference>
<keyword evidence="6" id="KW-0009">Actin-binding</keyword>
<comment type="similarity">
    <text evidence="7">Belongs to the class V-like SAM-binding methyltransferase superfamily. SETD3 actin-histidine methyltransferase family.</text>
</comment>
<evidence type="ECO:0000256" key="4">
    <source>
        <dbReference type="ARBA" id="ARBA00022679"/>
    </source>
</evidence>
<evidence type="ECO:0000256" key="7">
    <source>
        <dbReference type="PROSITE-ProRule" id="PRU00898"/>
    </source>
</evidence>
<dbReference type="Gene3D" id="3.90.1410.10">
    <property type="entry name" value="set domain protein methyltransferase, domain 1"/>
    <property type="match status" value="1"/>
</dbReference>
<dbReference type="KEGG" id="dpe:6600124"/>
<dbReference type="HOGENOM" id="CLU_028272_1_0_1"/>
<dbReference type="GO" id="GO:0005634">
    <property type="term" value="C:nucleus"/>
    <property type="evidence" value="ECO:0007669"/>
    <property type="project" value="EnsemblMetazoa"/>
</dbReference>
<keyword evidence="4 7" id="KW-0808">Transferase</keyword>
<dbReference type="Proteomes" id="UP000008744">
    <property type="component" value="Unassembled WGS sequence"/>
</dbReference>
<dbReference type="GO" id="GO:0005737">
    <property type="term" value="C:cytoplasm"/>
    <property type="evidence" value="ECO:0007669"/>
    <property type="project" value="UniProtKB-SubCell"/>
</dbReference>
<evidence type="ECO:0000259" key="9">
    <source>
        <dbReference type="PROSITE" id="PS50280"/>
    </source>
</evidence>
<dbReference type="InterPro" id="IPR050600">
    <property type="entry name" value="SETD3_SETD6_MTase"/>
</dbReference>
<organism evidence="11">
    <name type="scientific">Drosophila persimilis</name>
    <name type="common">Fruit fly</name>
    <dbReference type="NCBI Taxonomy" id="7234"/>
    <lineage>
        <taxon>Eukaryota</taxon>
        <taxon>Metazoa</taxon>
        <taxon>Ecdysozoa</taxon>
        <taxon>Arthropoda</taxon>
        <taxon>Hexapoda</taxon>
        <taxon>Insecta</taxon>
        <taxon>Pterygota</taxon>
        <taxon>Neoptera</taxon>
        <taxon>Endopterygota</taxon>
        <taxon>Diptera</taxon>
        <taxon>Brachycera</taxon>
        <taxon>Muscomorpha</taxon>
        <taxon>Ephydroidea</taxon>
        <taxon>Drosophilidae</taxon>
        <taxon>Drosophila</taxon>
        <taxon>Sophophora</taxon>
    </lineage>
</organism>
<dbReference type="FunFam" id="3.90.1410.10:FF:000026">
    <property type="entry name" value="Actin-histidine N-methyltransferase"/>
    <property type="match status" value="1"/>
</dbReference>
<proteinExistence type="inferred from homology"/>
<dbReference type="InterPro" id="IPR001214">
    <property type="entry name" value="SET_dom"/>
</dbReference>
<protein>
    <recommendedName>
        <fullName evidence="7">protein-histidine N-methyltransferase</fullName>
        <ecNumber evidence="7">2.1.1.85</ecNumber>
    </recommendedName>
</protein>
<dbReference type="PROSITE" id="PS51565">
    <property type="entry name" value="SAM_MT85_SETD3"/>
    <property type="match status" value="1"/>
</dbReference>
<accession>B4H397</accession>
<evidence type="ECO:0000256" key="8">
    <source>
        <dbReference type="SAM" id="MobiDB-lite"/>
    </source>
</evidence>
<dbReference type="EMBL" id="CH479205">
    <property type="protein sequence ID" value="EDW30790.1"/>
    <property type="molecule type" value="Genomic_DNA"/>
</dbReference>
<dbReference type="OrthoDB" id="441812at2759"/>
<evidence type="ECO:0000256" key="1">
    <source>
        <dbReference type="ARBA" id="ARBA00004496"/>
    </source>
</evidence>
<dbReference type="SUPFAM" id="SSF82199">
    <property type="entry name" value="SET domain"/>
    <property type="match status" value="1"/>
</dbReference>
<reference evidence="10 11" key="1">
    <citation type="journal article" date="2007" name="Nature">
        <title>Evolution of genes and genomes on the Drosophila phylogeny.</title>
        <authorList>
            <consortium name="Drosophila 12 Genomes Consortium"/>
            <person name="Clark A.G."/>
            <person name="Eisen M.B."/>
            <person name="Smith D.R."/>
            <person name="Bergman C.M."/>
            <person name="Oliver B."/>
            <person name="Markow T.A."/>
            <person name="Kaufman T.C."/>
            <person name="Kellis M."/>
            <person name="Gelbart W."/>
            <person name="Iyer V.N."/>
            <person name="Pollard D.A."/>
            <person name="Sackton T.B."/>
            <person name="Larracuente A.M."/>
            <person name="Singh N.D."/>
            <person name="Abad J.P."/>
            <person name="Abt D.N."/>
            <person name="Adryan B."/>
            <person name="Aguade M."/>
            <person name="Akashi H."/>
            <person name="Anderson W.W."/>
            <person name="Aquadro C.F."/>
            <person name="Ardell D.H."/>
            <person name="Arguello R."/>
            <person name="Artieri C.G."/>
            <person name="Barbash D.A."/>
            <person name="Barker D."/>
            <person name="Barsanti P."/>
            <person name="Batterham P."/>
            <person name="Batzoglou S."/>
            <person name="Begun D."/>
            <person name="Bhutkar A."/>
            <person name="Blanco E."/>
            <person name="Bosak S.A."/>
            <person name="Bradley R.K."/>
            <person name="Brand A.D."/>
            <person name="Brent M.R."/>
            <person name="Brooks A.N."/>
            <person name="Brown R.H."/>
            <person name="Butlin R.K."/>
            <person name="Caggese C."/>
            <person name="Calvi B.R."/>
            <person name="Bernardo de Carvalho A."/>
            <person name="Caspi A."/>
            <person name="Castrezana S."/>
            <person name="Celniker S.E."/>
            <person name="Chang J.L."/>
            <person name="Chapple C."/>
            <person name="Chatterji S."/>
            <person name="Chinwalla A."/>
            <person name="Civetta A."/>
            <person name="Clifton S.W."/>
            <person name="Comeron J.M."/>
            <person name="Costello J.C."/>
            <person name="Coyne J.A."/>
            <person name="Daub J."/>
            <person name="David R.G."/>
            <person name="Delcher A.L."/>
            <person name="Delehaunty K."/>
            <person name="Do C.B."/>
            <person name="Ebling H."/>
            <person name="Edwards K."/>
            <person name="Eickbush T."/>
            <person name="Evans J.D."/>
            <person name="Filipski A."/>
            <person name="Findeiss S."/>
            <person name="Freyhult E."/>
            <person name="Fulton L."/>
            <person name="Fulton R."/>
            <person name="Garcia A.C."/>
            <person name="Gardiner A."/>
            <person name="Garfield D.A."/>
            <person name="Garvin B.E."/>
            <person name="Gibson G."/>
            <person name="Gilbert D."/>
            <person name="Gnerre S."/>
            <person name="Godfrey J."/>
            <person name="Good R."/>
            <person name="Gotea V."/>
            <person name="Gravely B."/>
            <person name="Greenberg A.J."/>
            <person name="Griffiths-Jones S."/>
            <person name="Gross S."/>
            <person name="Guigo R."/>
            <person name="Gustafson E.A."/>
            <person name="Haerty W."/>
            <person name="Hahn M.W."/>
            <person name="Halligan D.L."/>
            <person name="Halpern A.L."/>
            <person name="Halter G.M."/>
            <person name="Han M.V."/>
            <person name="Heger A."/>
            <person name="Hillier L."/>
            <person name="Hinrichs A.S."/>
            <person name="Holmes I."/>
            <person name="Hoskins R.A."/>
            <person name="Hubisz M.J."/>
            <person name="Hultmark D."/>
            <person name="Huntley M.A."/>
            <person name="Jaffe D.B."/>
            <person name="Jagadeeshan S."/>
            <person name="Jeck W.R."/>
            <person name="Johnson J."/>
            <person name="Jones C.D."/>
            <person name="Jordan W.C."/>
            <person name="Karpen G.H."/>
            <person name="Kataoka E."/>
            <person name="Keightley P.D."/>
            <person name="Kheradpour P."/>
            <person name="Kirkness E.F."/>
            <person name="Koerich L.B."/>
            <person name="Kristiansen K."/>
            <person name="Kudrna D."/>
            <person name="Kulathinal R.J."/>
            <person name="Kumar S."/>
            <person name="Kwok R."/>
            <person name="Lander E."/>
            <person name="Langley C.H."/>
            <person name="Lapoint R."/>
            <person name="Lazzaro B.P."/>
            <person name="Lee S.J."/>
            <person name="Levesque L."/>
            <person name="Li R."/>
            <person name="Lin C.F."/>
            <person name="Lin M.F."/>
            <person name="Lindblad-Toh K."/>
            <person name="Llopart A."/>
            <person name="Long M."/>
            <person name="Low L."/>
            <person name="Lozovsky E."/>
            <person name="Lu J."/>
            <person name="Luo M."/>
            <person name="Machado C.A."/>
            <person name="Makalowski W."/>
            <person name="Marzo M."/>
            <person name="Matsuda M."/>
            <person name="Matzkin L."/>
            <person name="McAllister B."/>
            <person name="McBride C.S."/>
            <person name="McKernan B."/>
            <person name="McKernan K."/>
            <person name="Mendez-Lago M."/>
            <person name="Minx P."/>
            <person name="Mollenhauer M.U."/>
            <person name="Montooth K."/>
            <person name="Mount S.M."/>
            <person name="Mu X."/>
            <person name="Myers E."/>
            <person name="Negre B."/>
            <person name="Newfeld S."/>
            <person name="Nielsen R."/>
            <person name="Noor M.A."/>
            <person name="O'Grady P."/>
            <person name="Pachter L."/>
            <person name="Papaceit M."/>
            <person name="Parisi M.J."/>
            <person name="Parisi M."/>
            <person name="Parts L."/>
            <person name="Pedersen J.S."/>
            <person name="Pesole G."/>
            <person name="Phillippy A.M."/>
            <person name="Ponting C.P."/>
            <person name="Pop M."/>
            <person name="Porcelli D."/>
            <person name="Powell J.R."/>
            <person name="Prohaska S."/>
            <person name="Pruitt K."/>
            <person name="Puig M."/>
            <person name="Quesneville H."/>
            <person name="Ram K.R."/>
            <person name="Rand D."/>
            <person name="Rasmussen M.D."/>
            <person name="Reed L.K."/>
            <person name="Reenan R."/>
            <person name="Reily A."/>
            <person name="Remington K.A."/>
            <person name="Rieger T.T."/>
            <person name="Ritchie M.G."/>
            <person name="Robin C."/>
            <person name="Rogers Y.H."/>
            <person name="Rohde C."/>
            <person name="Rozas J."/>
            <person name="Rubenfield M.J."/>
            <person name="Ruiz A."/>
            <person name="Russo S."/>
            <person name="Salzberg S.L."/>
            <person name="Sanchez-Gracia A."/>
            <person name="Saranga D.J."/>
            <person name="Sato H."/>
            <person name="Schaeffer S.W."/>
            <person name="Schatz M.C."/>
            <person name="Schlenke T."/>
            <person name="Schwartz R."/>
            <person name="Segarra C."/>
            <person name="Singh R.S."/>
            <person name="Sirot L."/>
            <person name="Sirota M."/>
            <person name="Sisneros N.B."/>
            <person name="Smith C.D."/>
            <person name="Smith T.F."/>
            <person name="Spieth J."/>
            <person name="Stage D.E."/>
            <person name="Stark A."/>
            <person name="Stephan W."/>
            <person name="Strausberg R.L."/>
            <person name="Strempel S."/>
            <person name="Sturgill D."/>
            <person name="Sutton G."/>
            <person name="Sutton G.G."/>
            <person name="Tao W."/>
            <person name="Teichmann S."/>
            <person name="Tobari Y.N."/>
            <person name="Tomimura Y."/>
            <person name="Tsolas J.M."/>
            <person name="Valente V.L."/>
            <person name="Venter E."/>
            <person name="Venter J.C."/>
            <person name="Vicario S."/>
            <person name="Vieira F.G."/>
            <person name="Vilella A.J."/>
            <person name="Villasante A."/>
            <person name="Walenz B."/>
            <person name="Wang J."/>
            <person name="Wasserman M."/>
            <person name="Watts T."/>
            <person name="Wilson D."/>
            <person name="Wilson R.K."/>
            <person name="Wing R.A."/>
            <person name="Wolfner M.F."/>
            <person name="Wong A."/>
            <person name="Wong G.K."/>
            <person name="Wu C.I."/>
            <person name="Wu G."/>
            <person name="Yamamoto D."/>
            <person name="Yang H.P."/>
            <person name="Yang S.P."/>
            <person name="Yorke J.A."/>
            <person name="Yoshida K."/>
            <person name="Zdobnov E."/>
            <person name="Zhang P."/>
            <person name="Zhang Y."/>
            <person name="Zimin A.V."/>
            <person name="Baldwin J."/>
            <person name="Abdouelleil A."/>
            <person name="Abdulkadir J."/>
            <person name="Abebe A."/>
            <person name="Abera B."/>
            <person name="Abreu J."/>
            <person name="Acer S.C."/>
            <person name="Aftuck L."/>
            <person name="Alexander A."/>
            <person name="An P."/>
            <person name="Anderson E."/>
            <person name="Anderson S."/>
            <person name="Arachi H."/>
            <person name="Azer M."/>
            <person name="Bachantsang P."/>
            <person name="Barry A."/>
            <person name="Bayul T."/>
            <person name="Berlin A."/>
            <person name="Bessette D."/>
            <person name="Bloom T."/>
            <person name="Blye J."/>
            <person name="Boguslavskiy L."/>
            <person name="Bonnet C."/>
            <person name="Boukhgalter B."/>
            <person name="Bourzgui I."/>
            <person name="Brown A."/>
            <person name="Cahill P."/>
            <person name="Channer S."/>
            <person name="Cheshatsang Y."/>
            <person name="Chuda L."/>
            <person name="Citroen M."/>
            <person name="Collymore A."/>
            <person name="Cooke P."/>
            <person name="Costello M."/>
            <person name="D'Aco K."/>
            <person name="Daza R."/>
            <person name="De Haan G."/>
            <person name="DeGray S."/>
            <person name="DeMaso C."/>
            <person name="Dhargay N."/>
            <person name="Dooley K."/>
            <person name="Dooley E."/>
            <person name="Doricent M."/>
            <person name="Dorje P."/>
            <person name="Dorjee K."/>
            <person name="Dupes A."/>
            <person name="Elong R."/>
            <person name="Falk J."/>
            <person name="Farina A."/>
            <person name="Faro S."/>
            <person name="Ferguson D."/>
            <person name="Fisher S."/>
            <person name="Foley C.D."/>
            <person name="Franke A."/>
            <person name="Friedrich D."/>
            <person name="Gadbois L."/>
            <person name="Gearin G."/>
            <person name="Gearin C.R."/>
            <person name="Giannoukos G."/>
            <person name="Goode T."/>
            <person name="Graham J."/>
            <person name="Grandbois E."/>
            <person name="Grewal S."/>
            <person name="Gyaltsen K."/>
            <person name="Hafez N."/>
            <person name="Hagos B."/>
            <person name="Hall J."/>
            <person name="Henson C."/>
            <person name="Hollinger A."/>
            <person name="Honan T."/>
            <person name="Huard M.D."/>
            <person name="Hughes L."/>
            <person name="Hurhula B."/>
            <person name="Husby M.E."/>
            <person name="Kamat A."/>
            <person name="Kanga B."/>
            <person name="Kashin S."/>
            <person name="Khazanovich D."/>
            <person name="Kisner P."/>
            <person name="Lance K."/>
            <person name="Lara M."/>
            <person name="Lee W."/>
            <person name="Lennon N."/>
            <person name="Letendre F."/>
            <person name="LeVine R."/>
            <person name="Lipovsky A."/>
            <person name="Liu X."/>
            <person name="Liu J."/>
            <person name="Liu S."/>
            <person name="Lokyitsang T."/>
            <person name="Lokyitsang Y."/>
            <person name="Lubonja R."/>
            <person name="Lui A."/>
            <person name="MacDonald P."/>
            <person name="Magnisalis V."/>
            <person name="Maru K."/>
            <person name="Matthews C."/>
            <person name="McCusker W."/>
            <person name="McDonough S."/>
            <person name="Mehta T."/>
            <person name="Meldrim J."/>
            <person name="Meneus L."/>
            <person name="Mihai O."/>
            <person name="Mihalev A."/>
            <person name="Mihova T."/>
            <person name="Mittelman R."/>
            <person name="Mlenga V."/>
            <person name="Montmayeur A."/>
            <person name="Mulrain L."/>
            <person name="Navidi A."/>
            <person name="Naylor J."/>
            <person name="Negash T."/>
            <person name="Nguyen T."/>
            <person name="Nguyen N."/>
            <person name="Nicol R."/>
            <person name="Norbu C."/>
            <person name="Norbu N."/>
            <person name="Novod N."/>
            <person name="O'Neill B."/>
            <person name="Osman S."/>
            <person name="Markiewicz E."/>
            <person name="Oyono O.L."/>
            <person name="Patti C."/>
            <person name="Phunkhang P."/>
            <person name="Pierre F."/>
            <person name="Priest M."/>
            <person name="Raghuraman S."/>
            <person name="Rege F."/>
            <person name="Reyes R."/>
            <person name="Rise C."/>
            <person name="Rogov P."/>
            <person name="Ross K."/>
            <person name="Ryan E."/>
            <person name="Settipalli S."/>
            <person name="Shea T."/>
            <person name="Sherpa N."/>
            <person name="Shi L."/>
            <person name="Shih D."/>
            <person name="Sparrow T."/>
            <person name="Spaulding J."/>
            <person name="Stalker J."/>
            <person name="Stange-Thomann N."/>
            <person name="Stavropoulos S."/>
            <person name="Stone C."/>
            <person name="Strader C."/>
            <person name="Tesfaye S."/>
            <person name="Thomson T."/>
            <person name="Thoulutsang Y."/>
            <person name="Thoulutsang D."/>
            <person name="Topham K."/>
            <person name="Topping I."/>
            <person name="Tsamla T."/>
            <person name="Vassiliev H."/>
            <person name="Vo A."/>
            <person name="Wangchuk T."/>
            <person name="Wangdi T."/>
            <person name="Weiand M."/>
            <person name="Wilkinson J."/>
            <person name="Wilson A."/>
            <person name="Yadav S."/>
            <person name="Young G."/>
            <person name="Yu Q."/>
            <person name="Zembek L."/>
            <person name="Zhong D."/>
            <person name="Zimmer A."/>
            <person name="Zwirko Z."/>
            <person name="Jaffe D.B."/>
            <person name="Alvarez P."/>
            <person name="Brockman W."/>
            <person name="Butler J."/>
            <person name="Chin C."/>
            <person name="Gnerre S."/>
            <person name="Grabherr M."/>
            <person name="Kleber M."/>
            <person name="Mauceli E."/>
            <person name="MacCallum I."/>
        </authorList>
    </citation>
    <scope>NUCLEOTIDE SEQUENCE [LARGE SCALE GENOMIC DNA]</scope>
    <source>
        <strain evidence="11">MSH-3 / Tucson 14011-0111.49</strain>
    </source>
</reference>
<feature type="compositionally biased region" description="Low complexity" evidence="8">
    <location>
        <begin position="10"/>
        <end position="50"/>
    </location>
</feature>
<dbReference type="PANTHER" id="PTHR13271:SF47">
    <property type="entry name" value="ACTIN-HISTIDINE N-METHYLTRANSFERASE"/>
    <property type="match status" value="1"/>
</dbReference>
<evidence type="ECO:0000256" key="3">
    <source>
        <dbReference type="ARBA" id="ARBA00022603"/>
    </source>
</evidence>
<dbReference type="InterPro" id="IPR044428">
    <property type="entry name" value="SETD3_SET"/>
</dbReference>
<feature type="domain" description="SET" evidence="9">
    <location>
        <begin position="151"/>
        <end position="383"/>
    </location>
</feature>
<evidence type="ECO:0000313" key="10">
    <source>
        <dbReference type="EMBL" id="EDW30790.1"/>
    </source>
</evidence>
<comment type="subcellular location">
    <subcellularLocation>
        <location evidence="1">Cytoplasm</location>
    </subcellularLocation>
</comment>
<name>B4H397_DROPE</name>
<evidence type="ECO:0000256" key="5">
    <source>
        <dbReference type="ARBA" id="ARBA00022691"/>
    </source>
</evidence>
<dbReference type="InterPro" id="IPR046341">
    <property type="entry name" value="SET_dom_sf"/>
</dbReference>
<evidence type="ECO:0000256" key="6">
    <source>
        <dbReference type="ARBA" id="ARBA00023203"/>
    </source>
</evidence>
<evidence type="ECO:0000313" key="11">
    <source>
        <dbReference type="Proteomes" id="UP000008744"/>
    </source>
</evidence>
<dbReference type="eggNOG" id="KOG1337">
    <property type="taxonomic scope" value="Eukaryota"/>
</dbReference>
<dbReference type="PANTHER" id="PTHR13271">
    <property type="entry name" value="UNCHARACTERIZED PUTATIVE METHYLTRANSFERASE"/>
    <property type="match status" value="1"/>
</dbReference>
<dbReference type="InterPro" id="IPR015353">
    <property type="entry name" value="Rubisco_LSMT_subst-bd"/>
</dbReference>
<dbReference type="GO" id="GO:0003779">
    <property type="term" value="F:actin binding"/>
    <property type="evidence" value="ECO:0007669"/>
    <property type="project" value="UniProtKB-KW"/>
</dbReference>
<dbReference type="GO" id="GO:0018064">
    <property type="term" value="F:protein-L-histidine N-tele-methyltransferase activity"/>
    <property type="evidence" value="ECO:0007669"/>
    <property type="project" value="UniProtKB-EC"/>
</dbReference>
<keyword evidence="3 7" id="KW-0489">Methyltransferase</keyword>
<sequence length="568" mass="64351">MGKNKRKNKQQQQQSPSLVQTPTQTQSEAASGSASGTTSASGSAAGNQTSESHIVQDKNKIDGKRFPSLSGRRGELNALVVRLLELVAMQPANPNEEWKQYVELQLQLQRIMVLEEPLQKAVCLDATDDQSRQAKVTAFSEWAKAGGVKTDCLEIAIFPGYQLGLRATQDIAAEQPVLSVPRTLIFSEEHLPETDRKLFCNFPLLTNFNLAYALVIEKVRGPDSVWRPYIDVLPARYNTVLYFSIEQMQRLRGTAACTSALRQCRVIARQYANMYKCAHIRPDASSASSMGVLFTQHGLCYELYRWAVSTVMTRQNLVPRELQANDDGDDLSQLPISALIPYWDMANHRPGKITSYYDSGVHQMDCTAQEACKAGEQFFIYYGDRSNADLLVHNGFIDVNNRKDYVKIRLGLGLSDALVEQRAKILARLNIERKAELRVLPAPDYISGELLAFVRVFNMSADQLEHWGSDLERAVDLLHIDCALETDHETRTWQYLYQRLKLLLGVLEATFKESDELQQLEKIQLTEKQEVNKELPGQEIDLLVVQYRRLERRILTDALEYAQERCKV</sequence>
<keyword evidence="5 7" id="KW-0949">S-adenosyl-L-methionine</keyword>
<dbReference type="GO" id="GO:0032259">
    <property type="term" value="P:methylation"/>
    <property type="evidence" value="ECO:0007669"/>
    <property type="project" value="UniProtKB-KW"/>
</dbReference>
<dbReference type="Pfam" id="PF09273">
    <property type="entry name" value="Rubis-subs-bind"/>
    <property type="match status" value="1"/>
</dbReference>
<feature type="region of interest" description="Disordered" evidence="8">
    <location>
        <begin position="1"/>
        <end position="68"/>
    </location>
</feature>
<dbReference type="STRING" id="7234.B4H397"/>
<comment type="catalytic activity">
    <reaction evidence="7">
        <text>L-histidyl-[protein] + S-adenosyl-L-methionine = N(tele)-methyl-L-histidyl-[protein] + S-adenosyl-L-homocysteine + H(+)</text>
        <dbReference type="Rhea" id="RHEA:19369"/>
        <dbReference type="Rhea" id="RHEA-COMP:9745"/>
        <dbReference type="Rhea" id="RHEA-COMP:11600"/>
        <dbReference type="ChEBI" id="CHEBI:15378"/>
        <dbReference type="ChEBI" id="CHEBI:16367"/>
        <dbReference type="ChEBI" id="CHEBI:29979"/>
        <dbReference type="ChEBI" id="CHEBI:57856"/>
        <dbReference type="ChEBI" id="CHEBI:59789"/>
        <dbReference type="EC" id="2.1.1.85"/>
    </reaction>
</comment>
<dbReference type="PhylomeDB" id="B4H397"/>